<accession>C7NQR6</accession>
<dbReference type="InterPro" id="IPR002204">
    <property type="entry name" value="3-OH-isobutyrate_DH-rel_CS"/>
</dbReference>
<dbReference type="Gene3D" id="3.40.50.720">
    <property type="entry name" value="NAD(P)-binding Rossmann-like Domain"/>
    <property type="match status" value="1"/>
</dbReference>
<dbReference type="Proteomes" id="UP000002071">
    <property type="component" value="Chromosome"/>
</dbReference>
<dbReference type="AlphaFoldDB" id="C7NQR6"/>
<organism evidence="5 6">
    <name type="scientific">Halorhabdus utahensis (strain DSM 12940 / JCM 11049 / AX-2)</name>
    <dbReference type="NCBI Taxonomy" id="519442"/>
    <lineage>
        <taxon>Archaea</taxon>
        <taxon>Methanobacteriati</taxon>
        <taxon>Methanobacteriota</taxon>
        <taxon>Stenosarchaea group</taxon>
        <taxon>Halobacteria</taxon>
        <taxon>Halobacteriales</taxon>
        <taxon>Haloarculaceae</taxon>
        <taxon>Halorhabdus</taxon>
    </lineage>
</organism>
<evidence type="ECO:0000259" key="4">
    <source>
        <dbReference type="Pfam" id="PF14833"/>
    </source>
</evidence>
<dbReference type="InterPro" id="IPR008927">
    <property type="entry name" value="6-PGluconate_DH-like_C_sf"/>
</dbReference>
<gene>
    <name evidence="5" type="ordered locus">Huta_0338</name>
</gene>
<reference evidence="5 6" key="1">
    <citation type="journal article" date="2009" name="Stand. Genomic Sci.">
        <title>Complete genome sequence of Halorhabdus utahensis type strain (AX-2).</title>
        <authorList>
            <person name="Anderson I."/>
            <person name="Tindall B.J."/>
            <person name="Pomrenke H."/>
            <person name="Goker M."/>
            <person name="Lapidus A."/>
            <person name="Nolan M."/>
            <person name="Copeland A."/>
            <person name="Glavina Del Rio T."/>
            <person name="Chen F."/>
            <person name="Tice H."/>
            <person name="Cheng J.F."/>
            <person name="Lucas S."/>
            <person name="Chertkov O."/>
            <person name="Bruce D."/>
            <person name="Brettin T."/>
            <person name="Detter J.C."/>
            <person name="Han C."/>
            <person name="Goodwin L."/>
            <person name="Land M."/>
            <person name="Hauser L."/>
            <person name="Chang Y.J."/>
            <person name="Jeffries C.D."/>
            <person name="Pitluck S."/>
            <person name="Pati A."/>
            <person name="Mavromatis K."/>
            <person name="Ivanova N."/>
            <person name="Ovchinnikova G."/>
            <person name="Chen A."/>
            <person name="Palaniappan K."/>
            <person name="Chain P."/>
            <person name="Rohde M."/>
            <person name="Bristow J."/>
            <person name="Eisen J.A."/>
            <person name="Markowitz V."/>
            <person name="Hugenholtz P."/>
            <person name="Kyrpides N.C."/>
            <person name="Klenk H.P."/>
        </authorList>
    </citation>
    <scope>NUCLEOTIDE SEQUENCE [LARGE SCALE GENOMIC DNA]</scope>
    <source>
        <strain evidence="6">DSM 12940 / JCM 11049 / AX-2</strain>
    </source>
</reference>
<dbReference type="Gene3D" id="1.10.1040.10">
    <property type="entry name" value="N-(1-d-carboxylethyl)-l-norvaline Dehydrogenase, domain 2"/>
    <property type="match status" value="1"/>
</dbReference>
<dbReference type="SUPFAM" id="SSF48179">
    <property type="entry name" value="6-phosphogluconate dehydrogenase C-terminal domain-like"/>
    <property type="match status" value="1"/>
</dbReference>
<evidence type="ECO:0000256" key="2">
    <source>
        <dbReference type="ARBA" id="ARBA00023027"/>
    </source>
</evidence>
<dbReference type="GO" id="GO:0008679">
    <property type="term" value="F:2-hydroxy-3-oxopropionate reductase activity"/>
    <property type="evidence" value="ECO:0007669"/>
    <property type="project" value="UniProtKB-EC"/>
</dbReference>
<dbReference type="InterPro" id="IPR029154">
    <property type="entry name" value="HIBADH-like_NADP-bd"/>
</dbReference>
<dbReference type="OrthoDB" id="23890at2157"/>
<dbReference type="EMBL" id="CP001687">
    <property type="protein sequence ID" value="ACV10525.1"/>
    <property type="molecule type" value="Genomic_DNA"/>
</dbReference>
<evidence type="ECO:0000256" key="1">
    <source>
        <dbReference type="ARBA" id="ARBA00023002"/>
    </source>
</evidence>
<dbReference type="GeneID" id="8382602"/>
<dbReference type="PROSITE" id="PS00895">
    <property type="entry name" value="3_HYDROXYISOBUT_DH"/>
    <property type="match status" value="1"/>
</dbReference>
<evidence type="ECO:0000313" key="6">
    <source>
        <dbReference type="Proteomes" id="UP000002071"/>
    </source>
</evidence>
<dbReference type="SUPFAM" id="SSF51735">
    <property type="entry name" value="NAD(P)-binding Rossmann-fold domains"/>
    <property type="match status" value="1"/>
</dbReference>
<keyword evidence="1 5" id="KW-0560">Oxidoreductase</keyword>
<dbReference type="Pfam" id="PF14833">
    <property type="entry name" value="NAD_binding_11"/>
    <property type="match status" value="1"/>
</dbReference>
<dbReference type="InterPro" id="IPR015815">
    <property type="entry name" value="HIBADH-related"/>
</dbReference>
<dbReference type="KEGG" id="hut:Huta_0338"/>
<dbReference type="HOGENOM" id="CLU_035117_0_0_2"/>
<dbReference type="RefSeq" id="WP_012795402.1">
    <property type="nucleotide sequence ID" value="NC_013158.1"/>
</dbReference>
<dbReference type="InterPro" id="IPR051265">
    <property type="entry name" value="HIBADH-related_NP60_sf"/>
</dbReference>
<feature type="domain" description="3-hydroxyisobutyrate dehydrogenase-like NAD-binding" evidence="4">
    <location>
        <begin position="165"/>
        <end position="284"/>
    </location>
</feature>
<dbReference type="GO" id="GO:0051287">
    <property type="term" value="F:NAD binding"/>
    <property type="evidence" value="ECO:0007669"/>
    <property type="project" value="InterPro"/>
</dbReference>
<evidence type="ECO:0000313" key="5">
    <source>
        <dbReference type="EMBL" id="ACV10525.1"/>
    </source>
</evidence>
<sequence length="298" mass="30668">MQPVGFIGLGAMGAPMAENVSEAGYPLVVYNRTRSRTEPFAERGATVADSPADVANRADTVVVMVTDDEALEAVLDGENGLLAGLTSETTVIQMSTVTPAATEAAAEAVRDAGGQYVDAPVSGTVGPAEEGTLTVLAAGPERLLEDVEGILAAIGEPIVDCGAVGDGARMKLFVNLLLGDMMGAFAEALAFGTSQGLDYDDMLAVVEAGAVDSPLYSIKGENIAAGDFEPRFPVDLQFKDLRYAVEEANDAGVPLPQTAAARETFSATSGMGHGEADMAAVVKFFEQVAGLSVGERES</sequence>
<dbReference type="Pfam" id="PF03446">
    <property type="entry name" value="NAD_binding_2"/>
    <property type="match status" value="1"/>
</dbReference>
<dbReference type="InterPro" id="IPR036291">
    <property type="entry name" value="NAD(P)-bd_dom_sf"/>
</dbReference>
<dbReference type="InterPro" id="IPR013328">
    <property type="entry name" value="6PGD_dom2"/>
</dbReference>
<evidence type="ECO:0000259" key="3">
    <source>
        <dbReference type="Pfam" id="PF03446"/>
    </source>
</evidence>
<feature type="domain" description="6-phosphogluconate dehydrogenase NADP-binding" evidence="3">
    <location>
        <begin position="4"/>
        <end position="161"/>
    </location>
</feature>
<dbReference type="InterPro" id="IPR006115">
    <property type="entry name" value="6PGDH_NADP-bd"/>
</dbReference>
<dbReference type="GO" id="GO:0050661">
    <property type="term" value="F:NADP binding"/>
    <property type="evidence" value="ECO:0007669"/>
    <property type="project" value="InterPro"/>
</dbReference>
<protein>
    <submittedName>
        <fullName evidence="5">2-hydroxy-3-oxopropionate reductase</fullName>
        <ecNumber evidence="5">1.1.1.60</ecNumber>
    </submittedName>
</protein>
<dbReference type="PANTHER" id="PTHR43580">
    <property type="entry name" value="OXIDOREDUCTASE GLYR1-RELATED"/>
    <property type="match status" value="1"/>
</dbReference>
<keyword evidence="6" id="KW-1185">Reference proteome</keyword>
<keyword evidence="2" id="KW-0520">NAD</keyword>
<dbReference type="EC" id="1.1.1.60" evidence="5"/>
<dbReference type="PANTHER" id="PTHR43580:SF2">
    <property type="entry name" value="CYTOKINE-LIKE NUCLEAR FACTOR N-PAC"/>
    <property type="match status" value="1"/>
</dbReference>
<dbReference type="PIRSF" id="PIRSF000103">
    <property type="entry name" value="HIBADH"/>
    <property type="match status" value="1"/>
</dbReference>
<dbReference type="eggNOG" id="arCOG00247">
    <property type="taxonomic scope" value="Archaea"/>
</dbReference>
<proteinExistence type="predicted"/>
<name>C7NQR6_HALUD</name>
<dbReference type="STRING" id="519442.Huta_0338"/>